<dbReference type="Gene3D" id="3.55.50.10">
    <property type="entry name" value="Baseplate protein-like domains"/>
    <property type="match status" value="1"/>
</dbReference>
<keyword evidence="7" id="KW-1185">Reference proteome</keyword>
<dbReference type="PANTHER" id="PTHR32305:SF15">
    <property type="entry name" value="PROTEIN RHSA-RELATED"/>
    <property type="match status" value="1"/>
</dbReference>
<dbReference type="Pfam" id="PF04717">
    <property type="entry name" value="Phage_base_V"/>
    <property type="match status" value="1"/>
</dbReference>
<dbReference type="SUPFAM" id="SSF69279">
    <property type="entry name" value="Phage tail proteins"/>
    <property type="match status" value="2"/>
</dbReference>
<evidence type="ECO:0000259" key="5">
    <source>
        <dbReference type="Pfam" id="PF22178"/>
    </source>
</evidence>
<evidence type="ECO:0000256" key="3">
    <source>
        <dbReference type="ARBA" id="ARBA00022525"/>
    </source>
</evidence>
<protein>
    <submittedName>
        <fullName evidence="6">Type VI secretion system tip protein TssI/VgrG</fullName>
    </submittedName>
</protein>
<dbReference type="RefSeq" id="WP_284486741.1">
    <property type="nucleotide sequence ID" value="NZ_JASNJE010000025.1"/>
</dbReference>
<reference evidence="6 7" key="1">
    <citation type="submission" date="2023-05" db="EMBL/GenBank/DDBJ databases">
        <title>Sedimentitalea sp. nov. JM2-8.</title>
        <authorList>
            <person name="Huang J."/>
        </authorList>
    </citation>
    <scope>NUCLEOTIDE SEQUENCE [LARGE SCALE GENOMIC DNA]</scope>
    <source>
        <strain evidence="6 7">JM2-8</strain>
    </source>
</reference>
<dbReference type="SUPFAM" id="SSF69349">
    <property type="entry name" value="Phage fibre proteins"/>
    <property type="match status" value="1"/>
</dbReference>
<organism evidence="6 7">
    <name type="scientific">Sedimentitalea xiamensis</name>
    <dbReference type="NCBI Taxonomy" id="3050037"/>
    <lineage>
        <taxon>Bacteria</taxon>
        <taxon>Pseudomonadati</taxon>
        <taxon>Pseudomonadota</taxon>
        <taxon>Alphaproteobacteria</taxon>
        <taxon>Rhodobacterales</taxon>
        <taxon>Paracoccaceae</taxon>
        <taxon>Sedimentitalea</taxon>
    </lineage>
</organism>
<dbReference type="NCBIfam" id="TIGR01646">
    <property type="entry name" value="vgr_GE"/>
    <property type="match status" value="1"/>
</dbReference>
<dbReference type="Gene3D" id="4.10.220.110">
    <property type="match status" value="1"/>
</dbReference>
<dbReference type="NCBIfam" id="TIGR03361">
    <property type="entry name" value="VI_Rhs_Vgr"/>
    <property type="match status" value="1"/>
</dbReference>
<sequence length="726" mass="81849">MAEYTFPNARTWLSGDFTGAGFKKDETFLRKASIHEGLSQLTETEVLVFSKADDVDLGKLVGQRTNIHMEDENKKQRMFTGICVSAEAAGFWNGWHNYILEIRPWFWVFTRRQNNRVFQDKTTVEIIEDVLRDGGFSDFDTKKLTYKNYKKRNYCVQYRETDYDFLCRLMEEEGIYFFFQYATDATTAEKLVLGDASSAHSAIPGHAEIVFRNEGEYFAGEEHAENWMRMEKLTSGKVSLTDFDFMKPDANMLRDFDNPHKTHAHAKSEVYDYPAHHRIENDYEGSKMQGDQFAKVRLQSLAVEREVYMGDSNIRALAAGHTFALKGHETASFNKKYLVVTATHFVQEDNIVRDGSKVTDTTALRRDFPSRMSDDAYGCMLSAIPSDIEFRAPQVTKWPEISGLHTATVVGKKGEEIWTDAQGRIKVQFHWDRKGKQDENSSCWVRVVTPWSGNGYGMVALPRMGQEVVIQFEEGNPDRPICTGMLYNEPKKPAYEFPAHQTQLGIRTKSSKKGKENEYNELMFDDLKGSELMRIQAQKDHQELIKNKSAVTIGLDKHELVDAEGKIKADVKDGSLSEVIKQNVTRVIKEGDHDFSIKKGDETVKIETGSQTLEIKKDKTQTIEGKHTKTITGNDATTVKTGNMTTTVKTGNMSVDVSAGKITMTAAQKIELKVGGSTVTIDPVSVTIKTTMLKFEAKAMAEVKAAMTTVKGDAMLTLKGGLTMIN</sequence>
<dbReference type="SUPFAM" id="SSF69255">
    <property type="entry name" value="gp5 N-terminal domain-like"/>
    <property type="match status" value="1"/>
</dbReference>
<keyword evidence="3" id="KW-0964">Secreted</keyword>
<evidence type="ECO:0000259" key="4">
    <source>
        <dbReference type="Pfam" id="PF04717"/>
    </source>
</evidence>
<dbReference type="InterPro" id="IPR037026">
    <property type="entry name" value="Vgr_OB-fold_dom_sf"/>
</dbReference>
<dbReference type="InterPro" id="IPR054030">
    <property type="entry name" value="Gp5_Vgr_C"/>
</dbReference>
<dbReference type="Pfam" id="PF22178">
    <property type="entry name" value="Gp5_trimer_C"/>
    <property type="match status" value="1"/>
</dbReference>
<name>A0ABT7FI42_9RHOB</name>
<dbReference type="Proteomes" id="UP001227126">
    <property type="component" value="Unassembled WGS sequence"/>
</dbReference>
<evidence type="ECO:0000313" key="7">
    <source>
        <dbReference type="Proteomes" id="UP001227126"/>
    </source>
</evidence>
<dbReference type="InterPro" id="IPR006531">
    <property type="entry name" value="Gp5/Vgr_OB"/>
</dbReference>
<proteinExistence type="inferred from homology"/>
<gene>
    <name evidence="6" type="primary">tssI</name>
    <name evidence="6" type="ORF">QO034_17105</name>
</gene>
<dbReference type="PANTHER" id="PTHR32305">
    <property type="match status" value="1"/>
</dbReference>
<feature type="domain" description="Gp5/Type VI secretion system Vgr protein OB-fold" evidence="4">
    <location>
        <begin position="420"/>
        <end position="487"/>
    </location>
</feature>
<comment type="caution">
    <text evidence="6">The sequence shown here is derived from an EMBL/GenBank/DDBJ whole genome shotgun (WGS) entry which is preliminary data.</text>
</comment>
<evidence type="ECO:0000313" key="6">
    <source>
        <dbReference type="EMBL" id="MDK3074809.1"/>
    </source>
</evidence>
<comment type="subcellular location">
    <subcellularLocation>
        <location evidence="1">Secreted</location>
    </subcellularLocation>
</comment>
<dbReference type="Pfam" id="PF05954">
    <property type="entry name" value="Phage_GPD"/>
    <property type="match status" value="1"/>
</dbReference>
<evidence type="ECO:0000256" key="2">
    <source>
        <dbReference type="ARBA" id="ARBA00005558"/>
    </source>
</evidence>
<dbReference type="Gene3D" id="2.30.110.50">
    <property type="match status" value="1"/>
</dbReference>
<dbReference type="InterPro" id="IPR050708">
    <property type="entry name" value="T6SS_VgrG/RHS"/>
</dbReference>
<comment type="similarity">
    <text evidence="2">Belongs to the VgrG protein family.</text>
</comment>
<feature type="domain" description="Gp5/Type VI secretion system Vgr C-terminal trimerisation" evidence="5">
    <location>
        <begin position="505"/>
        <end position="606"/>
    </location>
</feature>
<dbReference type="Gene3D" id="2.40.50.230">
    <property type="entry name" value="Gp5 N-terminal domain"/>
    <property type="match status" value="1"/>
</dbReference>
<evidence type="ECO:0000256" key="1">
    <source>
        <dbReference type="ARBA" id="ARBA00004613"/>
    </source>
</evidence>
<dbReference type="InterPro" id="IPR017847">
    <property type="entry name" value="T6SS_RhsGE_Vgr_subset"/>
</dbReference>
<dbReference type="EMBL" id="JASNJE010000025">
    <property type="protein sequence ID" value="MDK3074809.1"/>
    <property type="molecule type" value="Genomic_DNA"/>
</dbReference>
<dbReference type="InterPro" id="IPR006533">
    <property type="entry name" value="T6SS_Vgr_RhsGE"/>
</dbReference>
<accession>A0ABT7FI42</accession>